<dbReference type="NCBIfam" id="TIGR01490">
    <property type="entry name" value="HAD-SF-IB-hyp1"/>
    <property type="match status" value="1"/>
</dbReference>
<evidence type="ECO:0000256" key="1">
    <source>
        <dbReference type="ARBA" id="ARBA00009184"/>
    </source>
</evidence>
<evidence type="ECO:0000259" key="8">
    <source>
        <dbReference type="SMART" id="SM00563"/>
    </source>
</evidence>
<feature type="region of interest" description="Disordered" evidence="7">
    <location>
        <begin position="500"/>
        <end position="651"/>
    </location>
</feature>
<keyword evidence="5" id="KW-0460">Magnesium</keyword>
<accession>A0A975JZ12</accession>
<protein>
    <submittedName>
        <fullName evidence="9">HAD-IB family hydrolase</fullName>
    </submittedName>
</protein>
<dbReference type="PANTHER" id="PTHR10434">
    <property type="entry name" value="1-ACYL-SN-GLYCEROL-3-PHOSPHATE ACYLTRANSFERASE"/>
    <property type="match status" value="1"/>
</dbReference>
<dbReference type="GO" id="GO:0003841">
    <property type="term" value="F:1-acylglycerol-3-phosphate O-acyltransferase activity"/>
    <property type="evidence" value="ECO:0007669"/>
    <property type="project" value="TreeGrafter"/>
</dbReference>
<keyword evidence="10" id="KW-1185">Reference proteome</keyword>
<dbReference type="FunFam" id="3.40.50.1000:FF:000025">
    <property type="entry name" value="HAD hydrolase, family IB"/>
    <property type="match status" value="1"/>
</dbReference>
<dbReference type="SUPFAM" id="SSF69593">
    <property type="entry name" value="Glycerol-3-phosphate (1)-acyltransferase"/>
    <property type="match status" value="1"/>
</dbReference>
<keyword evidence="2" id="KW-0808">Transferase</keyword>
<evidence type="ECO:0000256" key="5">
    <source>
        <dbReference type="ARBA" id="ARBA00022842"/>
    </source>
</evidence>
<keyword evidence="4 9" id="KW-0378">Hydrolase</keyword>
<dbReference type="EMBL" id="CP046600">
    <property type="protein sequence ID" value="QUR68327.1"/>
    <property type="molecule type" value="Genomic_DNA"/>
</dbReference>
<dbReference type="InterPro" id="IPR006385">
    <property type="entry name" value="HAD_hydro_SerB1"/>
</dbReference>
<gene>
    <name evidence="9" type="ORF">F6B93_15685</name>
</gene>
<dbReference type="Gene3D" id="1.20.1440.100">
    <property type="entry name" value="SG protein - dephosphorylation function"/>
    <property type="match status" value="1"/>
</dbReference>
<comment type="similarity">
    <text evidence="1">Belongs to the HAD-like hydrolase superfamily. SerB family.</text>
</comment>
<dbReference type="CDD" id="cd02612">
    <property type="entry name" value="HAD_PGPPase"/>
    <property type="match status" value="1"/>
</dbReference>
<dbReference type="Pfam" id="PF01553">
    <property type="entry name" value="Acyltransferase"/>
    <property type="match status" value="1"/>
</dbReference>
<dbReference type="InterPro" id="IPR023214">
    <property type="entry name" value="HAD_sf"/>
</dbReference>
<dbReference type="Pfam" id="PF12710">
    <property type="entry name" value="HAD"/>
    <property type="match status" value="1"/>
</dbReference>
<dbReference type="InterPro" id="IPR036412">
    <property type="entry name" value="HAD-like_sf"/>
</dbReference>
<dbReference type="KEGG" id="mspg:F6B93_15685"/>
<evidence type="ECO:0000313" key="10">
    <source>
        <dbReference type="Proteomes" id="UP000682202"/>
    </source>
</evidence>
<dbReference type="RefSeq" id="WP_211695898.1">
    <property type="nucleotide sequence ID" value="NZ_CP046600.1"/>
</dbReference>
<organism evidence="9 10">
    <name type="scientific">Mycobacterium spongiae</name>
    <dbReference type="NCBI Taxonomy" id="886343"/>
    <lineage>
        <taxon>Bacteria</taxon>
        <taxon>Bacillati</taxon>
        <taxon>Actinomycetota</taxon>
        <taxon>Actinomycetes</taxon>
        <taxon>Mycobacteriales</taxon>
        <taxon>Mycobacteriaceae</taxon>
        <taxon>Mycobacterium</taxon>
    </lineage>
</organism>
<dbReference type="GO" id="GO:0006654">
    <property type="term" value="P:phosphatidic acid biosynthetic process"/>
    <property type="evidence" value="ECO:0007669"/>
    <property type="project" value="TreeGrafter"/>
</dbReference>
<keyword evidence="3" id="KW-0479">Metal-binding</keyword>
<reference evidence="9" key="1">
    <citation type="submission" date="2019-12" db="EMBL/GenBank/DDBJ databases">
        <title>Mycobacterium spongiae sp. nov.</title>
        <authorList>
            <person name="Stinear T."/>
        </authorList>
    </citation>
    <scope>NUCLEOTIDE SEQUENCE</scope>
    <source>
        <strain evidence="9">FSD4b-SM</strain>
    </source>
</reference>
<feature type="domain" description="Phospholipid/glycerol acyltransferase" evidence="8">
    <location>
        <begin position="322"/>
        <end position="436"/>
    </location>
</feature>
<name>A0A975JZ12_9MYCO</name>
<evidence type="ECO:0000256" key="6">
    <source>
        <dbReference type="ARBA" id="ARBA00023315"/>
    </source>
</evidence>
<dbReference type="SMART" id="SM00563">
    <property type="entry name" value="PlsC"/>
    <property type="match status" value="1"/>
</dbReference>
<feature type="compositionally biased region" description="Low complexity" evidence="7">
    <location>
        <begin position="507"/>
        <end position="582"/>
    </location>
</feature>
<dbReference type="SUPFAM" id="SSF56784">
    <property type="entry name" value="HAD-like"/>
    <property type="match status" value="1"/>
</dbReference>
<dbReference type="Gene3D" id="3.40.50.1000">
    <property type="entry name" value="HAD superfamily/HAD-like"/>
    <property type="match status" value="1"/>
</dbReference>
<evidence type="ECO:0000313" key="9">
    <source>
        <dbReference type="EMBL" id="QUR68327.1"/>
    </source>
</evidence>
<dbReference type="InterPro" id="IPR002123">
    <property type="entry name" value="Plipid/glycerol_acylTrfase"/>
</dbReference>
<sequence length="651" mass="69100">MSGSEEQTDKAARDLRLPGSVAEIMASPAGPKVGAFFDLDGTLVAGFTAVILTQERLRRRDMGVGELLGMVQAGLNHTLGRIEFEDLIGKAASALAGRLIDDLEEVGERLFAQRIESRIYPEMRELVRAHAARGHTVVLSSSALTIQVNPVARFLGITNTLTNTFETNEDGLLTGGVLKPILWGPGKASAVQRFAADHDIDLKDSYFYADGDEDVALMYLVGNPRPTNPEGKMAAVAKRRGWPILKFSSRGGVGLRRQLRTLAGFSSMVPVAAGAVGLGVLTRSRRRGVNFFTSNFSQLLLATAGVHLNVIGKENLTAQRPAVFLFNHRNQVDPVIAGALVRDNWVGVGKKELENDPIMGTLGKLLDGVFIDRDDPAAAVETLHTVEERARNGLSIVIAPEGTRLDTTEVGPFKKGPFRIAMAAKIPIVPIVIRNAEIVASRNSTTINPGTVDIAVFPPIPVDSWTLDTLPDRIAKVRQLYLDTLHDWPIDTLPKVDVNAPKKAASKARAQTATTTAKKTTARKAPAQGAATKSATTKSATKKAAPTKSATKKAAPTKAAAQGATKKAASPAAKKTASPAGKKVVKKATKVASAKATPKRETKPAAKPSPNTPAKAKPDESTIVTKDGQAQGDRGQSDATDSSSAGHRGRP</sequence>
<dbReference type="GO" id="GO:0046872">
    <property type="term" value="F:metal ion binding"/>
    <property type="evidence" value="ECO:0007669"/>
    <property type="project" value="UniProtKB-KW"/>
</dbReference>
<evidence type="ECO:0000256" key="7">
    <source>
        <dbReference type="SAM" id="MobiDB-lite"/>
    </source>
</evidence>
<evidence type="ECO:0000256" key="2">
    <source>
        <dbReference type="ARBA" id="ARBA00022679"/>
    </source>
</evidence>
<evidence type="ECO:0000256" key="3">
    <source>
        <dbReference type="ARBA" id="ARBA00022723"/>
    </source>
</evidence>
<proteinExistence type="inferred from homology"/>
<evidence type="ECO:0000256" key="4">
    <source>
        <dbReference type="ARBA" id="ARBA00022801"/>
    </source>
</evidence>
<dbReference type="AlphaFoldDB" id="A0A975JZ12"/>
<dbReference type="GO" id="GO:0016787">
    <property type="term" value="F:hydrolase activity"/>
    <property type="evidence" value="ECO:0007669"/>
    <property type="project" value="UniProtKB-KW"/>
</dbReference>
<keyword evidence="6" id="KW-0012">Acyltransferase</keyword>
<dbReference type="CDD" id="cd07989">
    <property type="entry name" value="LPLAT_AGPAT-like"/>
    <property type="match status" value="1"/>
</dbReference>
<dbReference type="NCBIfam" id="TIGR01488">
    <property type="entry name" value="HAD-SF-IB"/>
    <property type="match status" value="1"/>
</dbReference>
<dbReference type="PANTHER" id="PTHR10434:SF66">
    <property type="entry name" value="PHOSPHOLIPID_GLYCEROL ACYLTRANSFERASE DOMAIN-CONTAINING PROTEIN"/>
    <property type="match status" value="1"/>
</dbReference>
<dbReference type="Proteomes" id="UP000682202">
    <property type="component" value="Chromosome"/>
</dbReference>